<feature type="region of interest" description="Disordered" evidence="1">
    <location>
        <begin position="631"/>
        <end position="656"/>
    </location>
</feature>
<gene>
    <name evidence="4" type="ORF">PHLCEN_2v6784</name>
</gene>
<name>A0A2R6NYG5_9APHY</name>
<protein>
    <submittedName>
        <fullName evidence="4">Uncharacterized protein</fullName>
    </submittedName>
</protein>
<feature type="compositionally biased region" description="Low complexity" evidence="1">
    <location>
        <begin position="555"/>
        <end position="583"/>
    </location>
</feature>
<dbReference type="Gene3D" id="2.60.120.260">
    <property type="entry name" value="Galactose-binding domain-like"/>
    <property type="match status" value="1"/>
</dbReference>
<dbReference type="AlphaFoldDB" id="A0A2R6NYG5"/>
<dbReference type="Proteomes" id="UP000186601">
    <property type="component" value="Unassembled WGS sequence"/>
</dbReference>
<feature type="compositionally biased region" description="Polar residues" evidence="1">
    <location>
        <begin position="644"/>
        <end position="656"/>
    </location>
</feature>
<feature type="compositionally biased region" description="Acidic residues" evidence="1">
    <location>
        <begin position="136"/>
        <end position="146"/>
    </location>
</feature>
<feature type="region of interest" description="Disordered" evidence="1">
    <location>
        <begin position="431"/>
        <end position="458"/>
    </location>
</feature>
<feature type="signal peptide" evidence="3">
    <location>
        <begin position="1"/>
        <end position="17"/>
    </location>
</feature>
<feature type="transmembrane region" description="Helical" evidence="2">
    <location>
        <begin position="352"/>
        <end position="375"/>
    </location>
</feature>
<feature type="chain" id="PRO_5015315727" evidence="3">
    <location>
        <begin position="18"/>
        <end position="656"/>
    </location>
</feature>
<reference evidence="4 5" key="1">
    <citation type="submission" date="2018-02" db="EMBL/GenBank/DDBJ databases">
        <title>Genome sequence of the basidiomycete white-rot fungus Phlebia centrifuga.</title>
        <authorList>
            <person name="Granchi Z."/>
            <person name="Peng M."/>
            <person name="de Vries R.P."/>
            <person name="Hilden K."/>
            <person name="Makela M.R."/>
            <person name="Grigoriev I."/>
            <person name="Riley R."/>
        </authorList>
    </citation>
    <scope>NUCLEOTIDE SEQUENCE [LARGE SCALE GENOMIC DNA]</scope>
    <source>
        <strain evidence="4 5">FBCC195</strain>
    </source>
</reference>
<feature type="region of interest" description="Disordered" evidence="1">
    <location>
        <begin position="526"/>
        <end position="600"/>
    </location>
</feature>
<dbReference type="EMBL" id="MLYV02000661">
    <property type="protein sequence ID" value="PSR80235.1"/>
    <property type="molecule type" value="Genomic_DNA"/>
</dbReference>
<feature type="compositionally biased region" description="Low complexity" evidence="1">
    <location>
        <begin position="119"/>
        <end position="132"/>
    </location>
</feature>
<feature type="compositionally biased region" description="Pro residues" evidence="1">
    <location>
        <begin position="534"/>
        <end position="554"/>
    </location>
</feature>
<feature type="compositionally biased region" description="Pro residues" evidence="1">
    <location>
        <begin position="432"/>
        <end position="444"/>
    </location>
</feature>
<keyword evidence="2" id="KW-0472">Membrane</keyword>
<feature type="compositionally biased region" description="Low complexity" evidence="1">
    <location>
        <begin position="307"/>
        <end position="326"/>
    </location>
</feature>
<feature type="region of interest" description="Disordered" evidence="1">
    <location>
        <begin position="305"/>
        <end position="340"/>
    </location>
</feature>
<proteinExistence type="predicted"/>
<keyword evidence="2" id="KW-1133">Transmembrane helix</keyword>
<accession>A0A2R6NYG5</accession>
<evidence type="ECO:0000256" key="2">
    <source>
        <dbReference type="SAM" id="Phobius"/>
    </source>
</evidence>
<evidence type="ECO:0000313" key="5">
    <source>
        <dbReference type="Proteomes" id="UP000186601"/>
    </source>
</evidence>
<evidence type="ECO:0000256" key="3">
    <source>
        <dbReference type="SAM" id="SignalP"/>
    </source>
</evidence>
<keyword evidence="5" id="KW-1185">Reference proteome</keyword>
<sequence length="656" mass="68921">MVLWSFLVLYLLSPAPSIRSPLLLPGSSVSYSGSLALAILVNITLDDTSSLITYLPASSWHASTNSCTTCLTPSEQLAYAGTWHDGTHIIPTVDNDDQSGTQTDADDPPKPASSSLKRPASTSSSKAPTATGKGDDDGDGGDDGDEDKGHSSSGKGKRRRVVESIRDLALRRRQDVDDNNPFFTPNLDSDDPGFVDTPVLAEFNFTGSAIYVYALVPLFVATSNSTPTFVNLSYTIDSQPAGNFLHAGSPSVSPSSNTTSYQRGVPVLAKTGLSEGPHTITVNVGPDSVFLLDYIVYSQEDDLRTNVSSTEGGSSSTTGPPTSSVTKNAMPSAALSQSVGTHSSKSHSVATFAGAVGGSVGLLSVLALFLAFSLYRRRVLARRRDRAYREARRDAASISESYHTDASEDGPPMQGPLPFIPRYFPGTVISTAPPPYSPPAPPSNSPTSALLGPPETPVPSMMWSSRRLGIIGDSESYAERPPPTPPPNGSGLGADLDDDYFAPPPSFPMAISTPIPAILAGLSGAPIASQSPGPRSPTPASPVIPLLAPPPSSRPPTLSLADQSPGAGPSSSRSRSVSITSGRASTHSLRVPTQDTEERVLTETDASSIVHSLYDSDRRSLERVESRYVLGSGTIPQGDREMRGQNNRGNDNSTLL</sequence>
<evidence type="ECO:0000313" key="4">
    <source>
        <dbReference type="EMBL" id="PSR80235.1"/>
    </source>
</evidence>
<feature type="region of interest" description="Disordered" evidence="1">
    <location>
        <begin position="474"/>
        <end position="507"/>
    </location>
</feature>
<keyword evidence="2" id="KW-0812">Transmembrane</keyword>
<feature type="region of interest" description="Disordered" evidence="1">
    <location>
        <begin position="389"/>
        <end position="417"/>
    </location>
</feature>
<organism evidence="4 5">
    <name type="scientific">Hermanssonia centrifuga</name>
    <dbReference type="NCBI Taxonomy" id="98765"/>
    <lineage>
        <taxon>Eukaryota</taxon>
        <taxon>Fungi</taxon>
        <taxon>Dikarya</taxon>
        <taxon>Basidiomycota</taxon>
        <taxon>Agaricomycotina</taxon>
        <taxon>Agaricomycetes</taxon>
        <taxon>Polyporales</taxon>
        <taxon>Meruliaceae</taxon>
        <taxon>Hermanssonia</taxon>
    </lineage>
</organism>
<dbReference type="STRING" id="98765.A0A2R6NYG5"/>
<dbReference type="OrthoDB" id="3265715at2759"/>
<feature type="compositionally biased region" description="Polar residues" evidence="1">
    <location>
        <begin position="584"/>
        <end position="594"/>
    </location>
</feature>
<keyword evidence="3" id="KW-0732">Signal</keyword>
<feature type="region of interest" description="Disordered" evidence="1">
    <location>
        <begin position="89"/>
        <end position="161"/>
    </location>
</feature>
<comment type="caution">
    <text evidence="4">The sequence shown here is derived from an EMBL/GenBank/DDBJ whole genome shotgun (WGS) entry which is preliminary data.</text>
</comment>
<evidence type="ECO:0000256" key="1">
    <source>
        <dbReference type="SAM" id="MobiDB-lite"/>
    </source>
</evidence>